<dbReference type="GO" id="GO:0070041">
    <property type="term" value="F:rRNA (uridine-C5-)-methyltransferase activity"/>
    <property type="evidence" value="ECO:0007669"/>
    <property type="project" value="UniProtKB-UniRule"/>
</dbReference>
<evidence type="ECO:0000256" key="2">
    <source>
        <dbReference type="ARBA" id="ARBA00022552"/>
    </source>
</evidence>
<evidence type="ECO:0000256" key="12">
    <source>
        <dbReference type="PROSITE-ProRule" id="PRU01024"/>
    </source>
</evidence>
<sequence>MRTRKAPRRSPKAQPLGPVQRYQIDGLTHEAKGVARLSGKVTFIDGALPGEVVEAQVFKTGRRFDEARLIHVSEASPHRVVPECVHFAQCGGCSFQHLAAPQQLEAKQQWLQGQLRNVAADLDLEMLTDQPLYYRRRARISVHSQKGKLLIGFRGKASKDIIQIDQCLVLTKPLQAIYSALSDKLAQSSLASKIGHLELLEDSQGCSVLFRLTASITDPLRNEWQSWANDLGVMLYWQQSNEAKAPVADESLRRYELDGLTFHYHPQDFIQVNEALNRKMVSQAMEWLAPHENDVVLDLFCGVGNFSLPLAKRAKQVLGIEVQETMVEAGKKNAQRNQLDKVTFLAADLTRPVSTDLVKMGVTKVLLDPPRAGALEFLDSIIKIKPEQILYVSCNASTLARDAEYLVAKGYQVLRVSLMDMFPQTSHVETMMLLQKRSKLKGK</sequence>
<comment type="similarity">
    <text evidence="11">Belongs to the class I-like SAM-binding methyltransferase superfamily. RNA M5U methyltransferase family. RlmD subfamily.</text>
</comment>
<dbReference type="PANTHER" id="PTHR11061:SF49">
    <property type="entry name" value="23S RRNA (URACIL(1939)-C(5))-METHYLTRANSFERASE RLMD"/>
    <property type="match status" value="1"/>
</dbReference>
<feature type="binding site" evidence="11">
    <location>
        <position position="167"/>
    </location>
    <ligand>
        <name>[4Fe-4S] cluster</name>
        <dbReference type="ChEBI" id="CHEBI:49883"/>
    </ligand>
</feature>
<evidence type="ECO:0000256" key="7">
    <source>
        <dbReference type="ARBA" id="ARBA00023004"/>
    </source>
</evidence>
<name>A0A3E0DTN9_9GAMM</name>
<evidence type="ECO:0000256" key="5">
    <source>
        <dbReference type="ARBA" id="ARBA00022691"/>
    </source>
</evidence>
<dbReference type="InterPro" id="IPR010280">
    <property type="entry name" value="U5_MeTrfase_fam"/>
</dbReference>
<evidence type="ECO:0000256" key="11">
    <source>
        <dbReference type="HAMAP-Rule" id="MF_01010"/>
    </source>
</evidence>
<evidence type="ECO:0000256" key="13">
    <source>
        <dbReference type="PROSITE-ProRule" id="PRU10015"/>
    </source>
</evidence>
<dbReference type="PROSITE" id="PS51687">
    <property type="entry name" value="SAM_MT_RNA_M5U"/>
    <property type="match status" value="1"/>
</dbReference>
<dbReference type="RefSeq" id="WP_115896146.1">
    <property type="nucleotide sequence ID" value="NZ_QUNG01000001.1"/>
</dbReference>
<dbReference type="PROSITE" id="PS01230">
    <property type="entry name" value="TRMA_1"/>
    <property type="match status" value="1"/>
</dbReference>
<dbReference type="InterPro" id="IPR012340">
    <property type="entry name" value="NA-bd_OB-fold"/>
</dbReference>
<proteinExistence type="inferred from homology"/>
<gene>
    <name evidence="11" type="primary">rlmD</name>
    <name evidence="15" type="ORF">DFP81_101482</name>
</gene>
<dbReference type="AlphaFoldDB" id="A0A3E0DTN9"/>
<dbReference type="GO" id="GO:0051539">
    <property type="term" value="F:4 iron, 4 sulfur cluster binding"/>
    <property type="evidence" value="ECO:0007669"/>
    <property type="project" value="UniProtKB-KW"/>
</dbReference>
<dbReference type="Gene3D" id="3.40.50.150">
    <property type="entry name" value="Vaccinia Virus protein VP39"/>
    <property type="match status" value="1"/>
</dbReference>
<feature type="binding site" evidence="11">
    <location>
        <position position="93"/>
    </location>
    <ligand>
        <name>[4Fe-4S] cluster</name>
        <dbReference type="ChEBI" id="CHEBI:49883"/>
    </ligand>
</feature>
<accession>A0A3E0DTN9</accession>
<dbReference type="InterPro" id="IPR001566">
    <property type="entry name" value="23S_rRNA_MeTrfase_RlmD"/>
</dbReference>
<dbReference type="InterPro" id="IPR029063">
    <property type="entry name" value="SAM-dependent_MTases_sf"/>
</dbReference>
<evidence type="ECO:0000313" key="15">
    <source>
        <dbReference type="EMBL" id="REG86912.1"/>
    </source>
</evidence>
<feature type="binding site" evidence="11">
    <location>
        <position position="90"/>
    </location>
    <ligand>
        <name>[4Fe-4S] cluster</name>
        <dbReference type="ChEBI" id="CHEBI:49883"/>
    </ligand>
</feature>
<dbReference type="PANTHER" id="PTHR11061">
    <property type="entry name" value="RNA M5U METHYLTRANSFERASE"/>
    <property type="match status" value="1"/>
</dbReference>
<keyword evidence="8 11" id="KW-0411">Iron-sulfur</keyword>
<keyword evidence="2 11" id="KW-0698">rRNA processing</keyword>
<comment type="function">
    <text evidence="10 11">Catalyzes the formation of 5-methyl-uridine at position 1939 (m5U1939) in 23S rRNA.</text>
</comment>
<evidence type="ECO:0000256" key="1">
    <source>
        <dbReference type="ARBA" id="ARBA00022485"/>
    </source>
</evidence>
<dbReference type="FunFam" id="3.40.50.150:FF:000009">
    <property type="entry name" value="23S rRNA (Uracil(1939)-C(5))-methyltransferase RlmD"/>
    <property type="match status" value="1"/>
</dbReference>
<evidence type="ECO:0000313" key="16">
    <source>
        <dbReference type="Proteomes" id="UP000256542"/>
    </source>
</evidence>
<feature type="binding site" evidence="11 12">
    <location>
        <position position="368"/>
    </location>
    <ligand>
        <name>S-adenosyl-L-methionine</name>
        <dbReference type="ChEBI" id="CHEBI:59789"/>
    </ligand>
</feature>
<evidence type="ECO:0000259" key="14">
    <source>
        <dbReference type="PROSITE" id="PS50926"/>
    </source>
</evidence>
<dbReference type="InterPro" id="IPR030390">
    <property type="entry name" value="MeTrfase_TrmA_AS"/>
</dbReference>
<evidence type="ECO:0000256" key="6">
    <source>
        <dbReference type="ARBA" id="ARBA00022723"/>
    </source>
</evidence>
<dbReference type="NCBIfam" id="NF009639">
    <property type="entry name" value="PRK13168.1"/>
    <property type="match status" value="1"/>
</dbReference>
<dbReference type="InterPro" id="IPR030391">
    <property type="entry name" value="MeTrfase_TrmA_CS"/>
</dbReference>
<comment type="caution">
    <text evidence="15">The sequence shown here is derived from an EMBL/GenBank/DDBJ whole genome shotgun (WGS) entry which is preliminary data.</text>
</comment>
<keyword evidence="16" id="KW-1185">Reference proteome</keyword>
<feature type="binding site" evidence="11 12">
    <location>
        <position position="271"/>
    </location>
    <ligand>
        <name>S-adenosyl-L-methionine</name>
        <dbReference type="ChEBI" id="CHEBI:59789"/>
    </ligand>
</feature>
<evidence type="ECO:0000256" key="10">
    <source>
        <dbReference type="ARBA" id="ARBA00059995"/>
    </source>
</evidence>
<dbReference type="Gene3D" id="2.40.50.1070">
    <property type="match status" value="1"/>
</dbReference>
<dbReference type="Gene3D" id="2.40.50.140">
    <property type="entry name" value="Nucleic acid-binding proteins"/>
    <property type="match status" value="1"/>
</dbReference>
<evidence type="ECO:0000256" key="3">
    <source>
        <dbReference type="ARBA" id="ARBA00022603"/>
    </source>
</evidence>
<dbReference type="OrthoDB" id="9804590at2"/>
<evidence type="ECO:0000256" key="9">
    <source>
        <dbReference type="ARBA" id="ARBA00052756"/>
    </source>
</evidence>
<dbReference type="PROSITE" id="PS01231">
    <property type="entry name" value="TRMA_2"/>
    <property type="match status" value="1"/>
</dbReference>
<feature type="active site" description="Nucleophile" evidence="11 12">
    <location>
        <position position="394"/>
    </location>
</feature>
<dbReference type="GO" id="GO:0005506">
    <property type="term" value="F:iron ion binding"/>
    <property type="evidence" value="ECO:0007669"/>
    <property type="project" value="UniProtKB-UniRule"/>
</dbReference>
<organism evidence="15 16">
    <name type="scientific">Marinomonas pollencensis</name>
    <dbReference type="NCBI Taxonomy" id="491954"/>
    <lineage>
        <taxon>Bacteria</taxon>
        <taxon>Pseudomonadati</taxon>
        <taxon>Pseudomonadota</taxon>
        <taxon>Gammaproteobacteria</taxon>
        <taxon>Oceanospirillales</taxon>
        <taxon>Oceanospirillaceae</taxon>
        <taxon>Marinomonas</taxon>
    </lineage>
</organism>
<protein>
    <recommendedName>
        <fullName evidence="11">23S rRNA (uracil(1939)-C(5))-methyltransferase RlmD</fullName>
        <ecNumber evidence="11">2.1.1.190</ecNumber>
    </recommendedName>
    <alternativeName>
        <fullName evidence="11">23S rRNA(m5U1939)-methyltransferase</fullName>
    </alternativeName>
</protein>
<dbReference type="SUPFAM" id="SSF53335">
    <property type="entry name" value="S-adenosyl-L-methionine-dependent methyltransferases"/>
    <property type="match status" value="1"/>
</dbReference>
<dbReference type="GO" id="GO:0070475">
    <property type="term" value="P:rRNA base methylation"/>
    <property type="evidence" value="ECO:0007669"/>
    <property type="project" value="TreeGrafter"/>
</dbReference>
<feature type="binding site" evidence="11">
    <location>
        <position position="348"/>
    </location>
    <ligand>
        <name>S-adenosyl-L-methionine</name>
        <dbReference type="ChEBI" id="CHEBI:59789"/>
    </ligand>
</feature>
<evidence type="ECO:0000256" key="8">
    <source>
        <dbReference type="ARBA" id="ARBA00023014"/>
    </source>
</evidence>
<keyword evidence="5 11" id="KW-0949">S-adenosyl-L-methionine</keyword>
<keyword evidence="7 11" id="KW-0408">Iron</keyword>
<keyword evidence="1 11" id="KW-0004">4Fe-4S</keyword>
<dbReference type="FunFam" id="2.40.50.140:FF:000097">
    <property type="entry name" value="23S rRNA (uracil(1939)-C(5))-methyltransferase RlmD"/>
    <property type="match status" value="1"/>
</dbReference>
<keyword evidence="6 11" id="KW-0479">Metal-binding</keyword>
<dbReference type="NCBIfam" id="TIGR00479">
    <property type="entry name" value="rumA"/>
    <property type="match status" value="1"/>
</dbReference>
<dbReference type="Proteomes" id="UP000256542">
    <property type="component" value="Unassembled WGS sequence"/>
</dbReference>
<feature type="binding site" evidence="11">
    <location>
        <position position="84"/>
    </location>
    <ligand>
        <name>[4Fe-4S] cluster</name>
        <dbReference type="ChEBI" id="CHEBI:49883"/>
    </ligand>
</feature>
<dbReference type="Pfam" id="PF05958">
    <property type="entry name" value="tRNA_U5-meth_tr"/>
    <property type="match status" value="1"/>
</dbReference>
<feature type="active site" evidence="13">
    <location>
        <position position="394"/>
    </location>
</feature>
<dbReference type="CDD" id="cd02440">
    <property type="entry name" value="AdoMet_MTases"/>
    <property type="match status" value="1"/>
</dbReference>
<comment type="catalytic activity">
    <reaction evidence="9 11">
        <text>uridine(1939) in 23S rRNA + S-adenosyl-L-methionine = 5-methyluridine(1939) in 23S rRNA + S-adenosyl-L-homocysteine + H(+)</text>
        <dbReference type="Rhea" id="RHEA:42908"/>
        <dbReference type="Rhea" id="RHEA-COMP:10278"/>
        <dbReference type="Rhea" id="RHEA-COMP:10279"/>
        <dbReference type="ChEBI" id="CHEBI:15378"/>
        <dbReference type="ChEBI" id="CHEBI:57856"/>
        <dbReference type="ChEBI" id="CHEBI:59789"/>
        <dbReference type="ChEBI" id="CHEBI:65315"/>
        <dbReference type="ChEBI" id="CHEBI:74447"/>
        <dbReference type="EC" id="2.1.1.190"/>
    </reaction>
</comment>
<dbReference type="EMBL" id="QUNG01000001">
    <property type="protein sequence ID" value="REG86912.1"/>
    <property type="molecule type" value="Genomic_DNA"/>
</dbReference>
<dbReference type="EC" id="2.1.1.190" evidence="11"/>
<keyword evidence="4 11" id="KW-0808">Transferase</keyword>
<feature type="binding site" evidence="11">
    <location>
        <position position="305"/>
    </location>
    <ligand>
        <name>S-adenosyl-L-methionine</name>
        <dbReference type="ChEBI" id="CHEBI:59789"/>
    </ligand>
</feature>
<feature type="binding site" evidence="11 12">
    <location>
        <position position="300"/>
    </location>
    <ligand>
        <name>S-adenosyl-L-methionine</name>
        <dbReference type="ChEBI" id="CHEBI:59789"/>
    </ligand>
</feature>
<evidence type="ECO:0000256" key="4">
    <source>
        <dbReference type="ARBA" id="ARBA00022679"/>
    </source>
</evidence>
<dbReference type="InterPro" id="IPR002792">
    <property type="entry name" value="TRAM_dom"/>
</dbReference>
<dbReference type="SUPFAM" id="SSF50249">
    <property type="entry name" value="Nucleic acid-binding proteins"/>
    <property type="match status" value="1"/>
</dbReference>
<dbReference type="HAMAP" id="MF_01010">
    <property type="entry name" value="23SrRNA_methyltr_RlmD"/>
    <property type="match status" value="1"/>
</dbReference>
<dbReference type="Pfam" id="PF01938">
    <property type="entry name" value="TRAM"/>
    <property type="match status" value="1"/>
</dbReference>
<keyword evidence="3 11" id="KW-0489">Methyltransferase</keyword>
<feature type="domain" description="TRAM" evidence="14">
    <location>
        <begin position="13"/>
        <end position="71"/>
    </location>
</feature>
<dbReference type="GO" id="GO:0003723">
    <property type="term" value="F:RNA binding"/>
    <property type="evidence" value="ECO:0007669"/>
    <property type="project" value="InterPro"/>
</dbReference>
<feature type="binding site" evidence="11 12">
    <location>
        <position position="321"/>
    </location>
    <ligand>
        <name>S-adenosyl-L-methionine</name>
        <dbReference type="ChEBI" id="CHEBI:59789"/>
    </ligand>
</feature>
<reference evidence="15 16" key="1">
    <citation type="submission" date="2018-08" db="EMBL/GenBank/DDBJ databases">
        <title>Genomic Encyclopedia of Type Strains, Phase III (KMG-III): the genomes of soil and plant-associated and newly described type strains.</title>
        <authorList>
            <person name="Whitman W."/>
        </authorList>
    </citation>
    <scope>NUCLEOTIDE SEQUENCE [LARGE SCALE GENOMIC DNA]</scope>
    <source>
        <strain evidence="15 16">CECT 7375</strain>
    </source>
</reference>
<dbReference type="PROSITE" id="PS50926">
    <property type="entry name" value="TRAM"/>
    <property type="match status" value="1"/>
</dbReference>